<reference evidence="1 2" key="1">
    <citation type="submission" date="2023-02" db="EMBL/GenBank/DDBJ databases">
        <title>LHISI_Scaffold_Assembly.</title>
        <authorList>
            <person name="Stuart O.P."/>
            <person name="Cleave R."/>
            <person name="Magrath M.J.L."/>
            <person name="Mikheyev A.S."/>
        </authorList>
    </citation>
    <scope>NUCLEOTIDE SEQUENCE [LARGE SCALE GENOMIC DNA]</scope>
    <source>
        <strain evidence="1">Daus_M_001</strain>
        <tissue evidence="1">Leg muscle</tissue>
    </source>
</reference>
<dbReference type="Proteomes" id="UP001159363">
    <property type="component" value="Chromosome 2"/>
</dbReference>
<evidence type="ECO:0000313" key="2">
    <source>
        <dbReference type="Proteomes" id="UP001159363"/>
    </source>
</evidence>
<comment type="caution">
    <text evidence="1">The sequence shown here is derived from an EMBL/GenBank/DDBJ whole genome shotgun (WGS) entry which is preliminary data.</text>
</comment>
<dbReference type="EMBL" id="JARBHB010000002">
    <property type="protein sequence ID" value="KAJ8891511.1"/>
    <property type="molecule type" value="Genomic_DNA"/>
</dbReference>
<dbReference type="Pfam" id="PF14223">
    <property type="entry name" value="Retrotran_gag_2"/>
    <property type="match status" value="1"/>
</dbReference>
<organism evidence="1 2">
    <name type="scientific">Dryococelus australis</name>
    <dbReference type="NCBI Taxonomy" id="614101"/>
    <lineage>
        <taxon>Eukaryota</taxon>
        <taxon>Metazoa</taxon>
        <taxon>Ecdysozoa</taxon>
        <taxon>Arthropoda</taxon>
        <taxon>Hexapoda</taxon>
        <taxon>Insecta</taxon>
        <taxon>Pterygota</taxon>
        <taxon>Neoptera</taxon>
        <taxon>Polyneoptera</taxon>
        <taxon>Phasmatodea</taxon>
        <taxon>Verophasmatodea</taxon>
        <taxon>Anareolatae</taxon>
        <taxon>Phasmatidae</taxon>
        <taxon>Eurycanthinae</taxon>
        <taxon>Dryococelus</taxon>
    </lineage>
</organism>
<proteinExistence type="predicted"/>
<protein>
    <submittedName>
        <fullName evidence="1">Uncharacterized protein</fullName>
    </submittedName>
</protein>
<name>A0ABQ9I4F5_9NEOP</name>
<gene>
    <name evidence="1" type="ORF">PR048_004039</name>
</gene>
<evidence type="ECO:0000313" key="1">
    <source>
        <dbReference type="EMBL" id="KAJ8891511.1"/>
    </source>
</evidence>
<keyword evidence="2" id="KW-1185">Reference proteome</keyword>
<accession>A0ABQ9I4F5</accession>
<sequence length="137" mass="15660">MERNVIKLSSESNWKTWKFQPGVTLRAKGVYGVVNGTYVKPYSGSDNCERTLKEWQQKDFLAQDLIVTRLDGGPMARVLICESAEETWKKLLTVSERRSELSVNLLQQKFFNLKILPGESMSEFLSRVEDPVSNLNS</sequence>